<proteinExistence type="predicted"/>
<sequence>MAAPNGAVPFEAGGKARQLRFSTNALCLLEERLEVTTLAVATELEFGVSMRTLRGLFWAGCGEADMTLASAGDMIDELGAAKAVALAKDAYSAAFPIAEAGAPKKGRGARP</sequence>
<dbReference type="Proteomes" id="UP000322077">
    <property type="component" value="Unassembled WGS sequence"/>
</dbReference>
<reference evidence="1 2" key="1">
    <citation type="submission" date="2019-08" db="EMBL/GenBank/DDBJ databases">
        <authorList>
            <person name="Wang G."/>
            <person name="Xu Z."/>
        </authorList>
    </citation>
    <scope>NUCLEOTIDE SEQUENCE [LARGE SCALE GENOMIC DNA]</scope>
    <source>
        <strain evidence="1 2">ZX</strain>
    </source>
</reference>
<comment type="caution">
    <text evidence="1">The sequence shown here is derived from an EMBL/GenBank/DDBJ whole genome shotgun (WGS) entry which is preliminary data.</text>
</comment>
<evidence type="ECO:0000313" key="2">
    <source>
        <dbReference type="Proteomes" id="UP000322077"/>
    </source>
</evidence>
<accession>A0A5D9C5I7</accession>
<name>A0A5D9C5I7_9SPHN</name>
<dbReference type="AlphaFoldDB" id="A0A5D9C5I7"/>
<evidence type="ECO:0000313" key="1">
    <source>
        <dbReference type="EMBL" id="TZG26507.1"/>
    </source>
</evidence>
<organism evidence="1 2">
    <name type="scientific">Sphingomonas montanisoli</name>
    <dbReference type="NCBI Taxonomy" id="2606412"/>
    <lineage>
        <taxon>Bacteria</taxon>
        <taxon>Pseudomonadati</taxon>
        <taxon>Pseudomonadota</taxon>
        <taxon>Alphaproteobacteria</taxon>
        <taxon>Sphingomonadales</taxon>
        <taxon>Sphingomonadaceae</taxon>
        <taxon>Sphingomonas</taxon>
    </lineage>
</organism>
<dbReference type="RefSeq" id="WP_149523309.1">
    <property type="nucleotide sequence ID" value="NZ_VTOU01000003.1"/>
</dbReference>
<keyword evidence="2" id="KW-1185">Reference proteome</keyword>
<evidence type="ECO:0008006" key="3">
    <source>
        <dbReference type="Google" id="ProtNLM"/>
    </source>
</evidence>
<dbReference type="EMBL" id="VTOU01000003">
    <property type="protein sequence ID" value="TZG26507.1"/>
    <property type="molecule type" value="Genomic_DNA"/>
</dbReference>
<protein>
    <recommendedName>
        <fullName evidence="3">Gene transfer agent family protein</fullName>
    </recommendedName>
</protein>
<gene>
    <name evidence="1" type="ORF">FYJ91_16430</name>
</gene>